<dbReference type="Pfam" id="PF02931">
    <property type="entry name" value="Neur_chan_LBD"/>
    <property type="match status" value="1"/>
</dbReference>
<keyword evidence="10 11" id="KW-0407">Ion channel</keyword>
<evidence type="ECO:0000256" key="1">
    <source>
        <dbReference type="ARBA" id="ARBA00004141"/>
    </source>
</evidence>
<keyword evidence="7 11" id="KW-1133">Transmembrane helix</keyword>
<dbReference type="Gene3D" id="1.20.58.390">
    <property type="entry name" value="Neurotransmitter-gated ion-channel transmembrane domain"/>
    <property type="match status" value="1"/>
</dbReference>
<accession>A0A7E4WAZ3</accession>
<keyword evidence="5 11" id="KW-0812">Transmembrane</keyword>
<comment type="subcellular location">
    <subcellularLocation>
        <location evidence="2">Cell membrane</location>
    </subcellularLocation>
    <subcellularLocation>
        <location evidence="1">Membrane</location>
        <topology evidence="1">Multi-pass membrane protein</topology>
    </subcellularLocation>
</comment>
<dbReference type="InterPro" id="IPR006201">
    <property type="entry name" value="Neur_channel"/>
</dbReference>
<feature type="transmembrane region" description="Helical" evidence="11">
    <location>
        <begin position="342"/>
        <end position="359"/>
    </location>
</feature>
<name>A0A7E4WAZ3_PANRE</name>
<dbReference type="PRINTS" id="PR00253">
    <property type="entry name" value="GABAARECEPTR"/>
</dbReference>
<evidence type="ECO:0000256" key="9">
    <source>
        <dbReference type="ARBA" id="ARBA00023136"/>
    </source>
</evidence>
<reference evidence="13" key="1">
    <citation type="journal article" date="2013" name="Genetics">
        <title>The draft genome and transcriptome of Panagrellus redivivus are shaped by the harsh demands of a free-living lifestyle.</title>
        <authorList>
            <person name="Srinivasan J."/>
            <person name="Dillman A.R."/>
            <person name="Macchietto M.G."/>
            <person name="Heikkinen L."/>
            <person name="Lakso M."/>
            <person name="Fracchia K.M."/>
            <person name="Antoshechkin I."/>
            <person name="Mortazavi A."/>
            <person name="Wong G."/>
            <person name="Sternberg P.W."/>
        </authorList>
    </citation>
    <scope>NUCLEOTIDE SEQUENCE [LARGE SCALE GENOMIC DNA]</scope>
    <source>
        <strain evidence="13">MT8872</strain>
    </source>
</reference>
<evidence type="ECO:0000256" key="11">
    <source>
        <dbReference type="RuleBase" id="RU000687"/>
    </source>
</evidence>
<dbReference type="Gene3D" id="2.70.170.10">
    <property type="entry name" value="Neurotransmitter-gated ion-channel ligand-binding domain"/>
    <property type="match status" value="1"/>
</dbReference>
<dbReference type="PANTHER" id="PTHR18945">
    <property type="entry name" value="NEUROTRANSMITTER GATED ION CHANNEL"/>
    <property type="match status" value="1"/>
</dbReference>
<dbReference type="WBParaSite" id="Pan_g9802.t1">
    <property type="protein sequence ID" value="Pan_g9802.t1"/>
    <property type="gene ID" value="Pan_g9802"/>
</dbReference>
<evidence type="ECO:0000259" key="12">
    <source>
        <dbReference type="Pfam" id="PF02931"/>
    </source>
</evidence>
<dbReference type="GO" id="GO:0005886">
    <property type="term" value="C:plasma membrane"/>
    <property type="evidence" value="ECO:0007669"/>
    <property type="project" value="UniProtKB-SubCell"/>
</dbReference>
<evidence type="ECO:0000256" key="5">
    <source>
        <dbReference type="ARBA" id="ARBA00022692"/>
    </source>
</evidence>
<sequence length="366" mass="42164">MVVTVFGWTWEPDCSTGHRMTPQDILDVIMANYSRSQSPEKPVPTLVEVTIQDIVELSVLSNSVTVDFWFSSIWHDSRLAFSHLDPCRQNLSFDDNFEKMLWSPNVCLVNSKSTVIHRSPKANVLLMLLANGTVWLNYRVRAEAPCEMDFTYFPIDSPTCSLVFESYSYNTATVAIDWLKNAVTLPHHTLSATEYHLSGVRTFKHVEYYKAGEWYRLTAEMSFHRKYGFYILQMYLPCYTSVIISMLGFCIDIKALPARIVLLVNSLMTATYQFGSIISSLPPDKKLILKREKLTKRLEAALRDPESSNDGYDPAMDVAYQEKLIRELTTSFIDWGIKVDRICSYAFPASFVLFNIAYWRHYMMQT</sequence>
<dbReference type="InterPro" id="IPR018000">
    <property type="entry name" value="Neurotransmitter_ion_chnl_CS"/>
</dbReference>
<keyword evidence="4" id="KW-1003">Cell membrane</keyword>
<evidence type="ECO:0000256" key="7">
    <source>
        <dbReference type="ARBA" id="ARBA00022989"/>
    </source>
</evidence>
<evidence type="ECO:0000313" key="14">
    <source>
        <dbReference type="WBParaSite" id="Pan_g9802.t1"/>
    </source>
</evidence>
<dbReference type="AlphaFoldDB" id="A0A7E4WAZ3"/>
<dbReference type="InterPro" id="IPR036719">
    <property type="entry name" value="Neuro-gated_channel_TM_sf"/>
</dbReference>
<dbReference type="PRINTS" id="PR00252">
    <property type="entry name" value="NRIONCHANNEL"/>
</dbReference>
<evidence type="ECO:0000256" key="4">
    <source>
        <dbReference type="ARBA" id="ARBA00022475"/>
    </source>
</evidence>
<comment type="caution">
    <text evidence="11">Lacks conserved residue(s) required for the propagation of feature annotation.</text>
</comment>
<dbReference type="InterPro" id="IPR036734">
    <property type="entry name" value="Neur_chan_lig-bd_sf"/>
</dbReference>
<reference evidence="14" key="2">
    <citation type="submission" date="2020-10" db="UniProtKB">
        <authorList>
            <consortium name="WormBaseParasite"/>
        </authorList>
    </citation>
    <scope>IDENTIFICATION</scope>
</reference>
<feature type="domain" description="Neurotransmitter-gated ion-channel ligand-binding" evidence="12">
    <location>
        <begin position="24"/>
        <end position="223"/>
    </location>
</feature>
<dbReference type="CDD" id="cd18990">
    <property type="entry name" value="LGIC_ECD_GABAAR"/>
    <property type="match status" value="1"/>
</dbReference>
<dbReference type="GO" id="GO:0004888">
    <property type="term" value="F:transmembrane signaling receptor activity"/>
    <property type="evidence" value="ECO:0007669"/>
    <property type="project" value="InterPro"/>
</dbReference>
<organism evidence="13 14">
    <name type="scientific">Panagrellus redivivus</name>
    <name type="common">Microworm</name>
    <dbReference type="NCBI Taxonomy" id="6233"/>
    <lineage>
        <taxon>Eukaryota</taxon>
        <taxon>Metazoa</taxon>
        <taxon>Ecdysozoa</taxon>
        <taxon>Nematoda</taxon>
        <taxon>Chromadorea</taxon>
        <taxon>Rhabditida</taxon>
        <taxon>Tylenchina</taxon>
        <taxon>Panagrolaimomorpha</taxon>
        <taxon>Panagrolaimoidea</taxon>
        <taxon>Panagrolaimidae</taxon>
        <taxon>Panagrellus</taxon>
    </lineage>
</organism>
<comment type="similarity">
    <text evidence="11">Belongs to the ligand-gated ion channel (TC 1.A.9) family.</text>
</comment>
<evidence type="ECO:0000256" key="10">
    <source>
        <dbReference type="ARBA" id="ARBA00023303"/>
    </source>
</evidence>
<dbReference type="SUPFAM" id="SSF63712">
    <property type="entry name" value="Nicotinic receptor ligand binding domain-like"/>
    <property type="match status" value="1"/>
</dbReference>
<evidence type="ECO:0000256" key="2">
    <source>
        <dbReference type="ARBA" id="ARBA00004236"/>
    </source>
</evidence>
<dbReference type="Proteomes" id="UP000492821">
    <property type="component" value="Unassembled WGS sequence"/>
</dbReference>
<keyword evidence="13" id="KW-1185">Reference proteome</keyword>
<dbReference type="InterPro" id="IPR038050">
    <property type="entry name" value="Neuro_actylchol_rec"/>
</dbReference>
<evidence type="ECO:0000256" key="6">
    <source>
        <dbReference type="ARBA" id="ARBA00022729"/>
    </source>
</evidence>
<feature type="transmembrane region" description="Helical" evidence="11">
    <location>
        <begin position="227"/>
        <end position="248"/>
    </location>
</feature>
<dbReference type="GO" id="GO:0005230">
    <property type="term" value="F:extracellular ligand-gated monoatomic ion channel activity"/>
    <property type="evidence" value="ECO:0007669"/>
    <property type="project" value="InterPro"/>
</dbReference>
<dbReference type="InterPro" id="IPR006028">
    <property type="entry name" value="GABAA/Glycine_rcpt"/>
</dbReference>
<keyword evidence="8 11" id="KW-0406">Ion transport</keyword>
<dbReference type="InterPro" id="IPR006202">
    <property type="entry name" value="Neur_chan_lig-bd"/>
</dbReference>
<feature type="transmembrane region" description="Helical" evidence="11">
    <location>
        <begin position="260"/>
        <end position="281"/>
    </location>
</feature>
<evidence type="ECO:0000256" key="3">
    <source>
        <dbReference type="ARBA" id="ARBA00022448"/>
    </source>
</evidence>
<keyword evidence="6" id="KW-0732">Signal</keyword>
<evidence type="ECO:0000256" key="8">
    <source>
        <dbReference type="ARBA" id="ARBA00023065"/>
    </source>
</evidence>
<protein>
    <submittedName>
        <fullName evidence="14">Neur_chan_LBD domain-containing protein</fullName>
    </submittedName>
</protein>
<dbReference type="PROSITE" id="PS00236">
    <property type="entry name" value="NEUROTR_ION_CHANNEL"/>
    <property type="match status" value="1"/>
</dbReference>
<dbReference type="SUPFAM" id="SSF90112">
    <property type="entry name" value="Neurotransmitter-gated ion-channel transmembrane pore"/>
    <property type="match status" value="1"/>
</dbReference>
<keyword evidence="9 11" id="KW-0472">Membrane</keyword>
<evidence type="ECO:0000313" key="13">
    <source>
        <dbReference type="Proteomes" id="UP000492821"/>
    </source>
</evidence>
<keyword evidence="3 11" id="KW-0813">Transport</keyword>
<proteinExistence type="inferred from homology"/>
<dbReference type="FunFam" id="2.70.170.10:FF:000034">
    <property type="entry name" value="Ligand-Gated ion Channel"/>
    <property type="match status" value="1"/>
</dbReference>